<protein>
    <submittedName>
        <fullName evidence="5">Pentalenene synthase</fullName>
    </submittedName>
</protein>
<evidence type="ECO:0000256" key="1">
    <source>
        <dbReference type="ARBA" id="ARBA00006432"/>
    </source>
</evidence>
<feature type="domain" description="AMP-dependent synthetase/ligase" evidence="3">
    <location>
        <begin position="30"/>
        <end position="391"/>
    </location>
</feature>
<reference evidence="6" key="1">
    <citation type="submission" date="2016-09" db="EMBL/GenBank/DDBJ databases">
        <title>Streptomyces puniciscabiei strain:TW1S1 Genome sequencing and assembly.</title>
        <authorList>
            <person name="Kim M.-K."/>
            <person name="Kim S.B."/>
        </authorList>
    </citation>
    <scope>NUCLEOTIDE SEQUENCE [LARGE SCALE GENOMIC DNA]</scope>
    <source>
        <strain evidence="6">TW1S1</strain>
    </source>
</reference>
<dbReference type="GO" id="GO:0006631">
    <property type="term" value="P:fatty acid metabolic process"/>
    <property type="evidence" value="ECO:0007669"/>
    <property type="project" value="TreeGrafter"/>
</dbReference>
<dbReference type="InterPro" id="IPR000873">
    <property type="entry name" value="AMP-dep_synth/lig_dom"/>
</dbReference>
<dbReference type="KEGG" id="spun:BFF78_27290"/>
<organism evidence="5 6">
    <name type="scientific">Streptomyces fodineus</name>
    <dbReference type="NCBI Taxonomy" id="1904616"/>
    <lineage>
        <taxon>Bacteria</taxon>
        <taxon>Bacillati</taxon>
        <taxon>Actinomycetota</taxon>
        <taxon>Actinomycetes</taxon>
        <taxon>Kitasatosporales</taxon>
        <taxon>Streptomycetaceae</taxon>
        <taxon>Streptomyces</taxon>
    </lineage>
</organism>
<evidence type="ECO:0000313" key="6">
    <source>
        <dbReference type="Proteomes" id="UP000094960"/>
    </source>
</evidence>
<name>A0A1D7YP30_9ACTN</name>
<dbReference type="InterPro" id="IPR045851">
    <property type="entry name" value="AMP-bd_C_sf"/>
</dbReference>
<comment type="similarity">
    <text evidence="1">Belongs to the ATP-dependent AMP-binding enzyme family.</text>
</comment>
<dbReference type="Gene3D" id="3.40.50.12780">
    <property type="entry name" value="N-terminal domain of ligase-like"/>
    <property type="match status" value="1"/>
</dbReference>
<evidence type="ECO:0000256" key="2">
    <source>
        <dbReference type="ARBA" id="ARBA00022598"/>
    </source>
</evidence>
<dbReference type="Pfam" id="PF13193">
    <property type="entry name" value="AMP-binding_C"/>
    <property type="match status" value="1"/>
</dbReference>
<feature type="domain" description="AMP-binding enzyme C-terminal" evidence="4">
    <location>
        <begin position="443"/>
        <end position="517"/>
    </location>
</feature>
<proteinExistence type="inferred from homology"/>
<evidence type="ECO:0000259" key="3">
    <source>
        <dbReference type="Pfam" id="PF00501"/>
    </source>
</evidence>
<dbReference type="InterPro" id="IPR025110">
    <property type="entry name" value="AMP-bd_C"/>
</dbReference>
<evidence type="ECO:0000313" key="5">
    <source>
        <dbReference type="EMBL" id="AOR37353.1"/>
    </source>
</evidence>
<sequence>MRHVDHIPASQRRAWAAAGHYPDRDLYSQFRSRVDRDPAAPAVIDADGTFGYGELDDLTRRLAAGLARLGIGEGEVVAVQLPNGRLACAVELAVAALGAIALPFPVGRGEREAENLLRRSEAVAVITVAEHHGHPCAARVREHSATLPGLRAVIAVGAEVQGCVPIDALLASDAREFVHHAADPDAPARILVTSGSEAEPKMVLYSHNALSGGRGAQMAALHEDPGAMRNFFLMPLGSAFGSSGTPVTLAAFGATLVVRPAFDPAGTLAMVEAARVTHLFGVPTMLRMLLDCPAIHDTDLSSLRAVVIGGAALDPDTARRAGEILKCAVVPIYGSADGVGCHNGLTGFDGTIGRPNPAVADIRVVDENGIPVPPGTTGELVSRGPMSPMCYFNSPELDRRLRTPDGWTRTGDLGVFDEQGRLTLVGRCKDVVIRGGLNISPAEVESVLITHPDIRDVACVPVPDPHYGERMCACVATSAELTLTELTRHLASCGMEPRKFPERLLVLPALPLGPAGKVDRRALRVQAAASLAGDGLRPPRDLTA</sequence>
<gene>
    <name evidence="5" type="ORF">BFF78_27290</name>
</gene>
<dbReference type="EMBL" id="CP017248">
    <property type="protein sequence ID" value="AOR37353.1"/>
    <property type="molecule type" value="Genomic_DNA"/>
</dbReference>
<keyword evidence="2" id="KW-0436">Ligase</keyword>
<keyword evidence="6" id="KW-1185">Reference proteome</keyword>
<evidence type="ECO:0000259" key="4">
    <source>
        <dbReference type="Pfam" id="PF13193"/>
    </source>
</evidence>
<dbReference type="InterPro" id="IPR042099">
    <property type="entry name" value="ANL_N_sf"/>
</dbReference>
<dbReference type="Gene3D" id="3.30.300.30">
    <property type="match status" value="1"/>
</dbReference>
<dbReference type="Pfam" id="PF00501">
    <property type="entry name" value="AMP-binding"/>
    <property type="match status" value="1"/>
</dbReference>
<dbReference type="Proteomes" id="UP000094960">
    <property type="component" value="Chromosome"/>
</dbReference>
<dbReference type="AlphaFoldDB" id="A0A1D7YP30"/>
<dbReference type="PANTHER" id="PTHR43201">
    <property type="entry name" value="ACYL-COA SYNTHETASE"/>
    <property type="match status" value="1"/>
</dbReference>
<dbReference type="GO" id="GO:0031956">
    <property type="term" value="F:medium-chain fatty acid-CoA ligase activity"/>
    <property type="evidence" value="ECO:0007669"/>
    <property type="project" value="TreeGrafter"/>
</dbReference>
<dbReference type="SUPFAM" id="SSF56801">
    <property type="entry name" value="Acetyl-CoA synthetase-like"/>
    <property type="match status" value="1"/>
</dbReference>
<accession>A0A1D7YP30</accession>
<dbReference type="PANTHER" id="PTHR43201:SF5">
    <property type="entry name" value="MEDIUM-CHAIN ACYL-COA LIGASE ACSF2, MITOCHONDRIAL"/>
    <property type="match status" value="1"/>
</dbReference>